<accession>A0A5B8VTP3</accession>
<feature type="signal peptide" evidence="2">
    <location>
        <begin position="1"/>
        <end position="18"/>
    </location>
</feature>
<evidence type="ECO:0000313" key="3">
    <source>
        <dbReference type="EMBL" id="QEC74613.1"/>
    </source>
</evidence>
<dbReference type="Proteomes" id="UP000321362">
    <property type="component" value="Chromosome"/>
</dbReference>
<dbReference type="RefSeq" id="WP_147051772.1">
    <property type="nucleotide sequence ID" value="NZ_CP042437.1"/>
</dbReference>
<feature type="transmembrane region" description="Helical" evidence="1">
    <location>
        <begin position="73"/>
        <end position="96"/>
    </location>
</feature>
<organism evidence="3 4">
    <name type="scientific">Mucilaginibacter ginsenosidivorax</name>
    <dbReference type="NCBI Taxonomy" id="862126"/>
    <lineage>
        <taxon>Bacteria</taxon>
        <taxon>Pseudomonadati</taxon>
        <taxon>Bacteroidota</taxon>
        <taxon>Sphingobacteriia</taxon>
        <taxon>Sphingobacteriales</taxon>
        <taxon>Sphingobacteriaceae</taxon>
        <taxon>Mucilaginibacter</taxon>
    </lineage>
</organism>
<keyword evidence="4" id="KW-1185">Reference proteome</keyword>
<protein>
    <submittedName>
        <fullName evidence="3">DUF4134 domain-containing protein</fullName>
    </submittedName>
</protein>
<evidence type="ECO:0000313" key="4">
    <source>
        <dbReference type="Proteomes" id="UP000321362"/>
    </source>
</evidence>
<feature type="transmembrane region" description="Helical" evidence="1">
    <location>
        <begin position="34"/>
        <end position="61"/>
    </location>
</feature>
<sequence length="98" mass="10862">MKFFLTAWCSLLTMIAVAQPGIMDGSLAQAKQDLSLSFFSAFDFALTLALLFGLIGAFKIYQNWQMGKDRIDSAVAAWFFAAFFMILSGPFLRALFGI</sequence>
<evidence type="ECO:0000256" key="2">
    <source>
        <dbReference type="SAM" id="SignalP"/>
    </source>
</evidence>
<dbReference type="InterPro" id="IPR025408">
    <property type="entry name" value="DUF4134"/>
</dbReference>
<dbReference type="KEGG" id="mgk:FSB76_01120"/>
<dbReference type="EMBL" id="CP042437">
    <property type="protein sequence ID" value="QEC74613.1"/>
    <property type="molecule type" value="Genomic_DNA"/>
</dbReference>
<dbReference type="Pfam" id="PF13572">
    <property type="entry name" value="DUF4134"/>
    <property type="match status" value="1"/>
</dbReference>
<keyword evidence="2" id="KW-0732">Signal</keyword>
<gene>
    <name evidence="3" type="ORF">FSB76_01120</name>
</gene>
<keyword evidence="1" id="KW-0472">Membrane</keyword>
<keyword evidence="1" id="KW-0812">Transmembrane</keyword>
<keyword evidence="1" id="KW-1133">Transmembrane helix</keyword>
<evidence type="ECO:0000256" key="1">
    <source>
        <dbReference type="SAM" id="Phobius"/>
    </source>
</evidence>
<name>A0A5B8VTP3_9SPHI</name>
<proteinExistence type="predicted"/>
<feature type="chain" id="PRO_5022668849" evidence="2">
    <location>
        <begin position="19"/>
        <end position="98"/>
    </location>
</feature>
<reference evidence="3 4" key="1">
    <citation type="journal article" date="2013" name="J. Microbiol.">
        <title>Mucilaginibacter ginsenosidivorax sp. nov., with ginsenoside converting activity isolated from sediment.</title>
        <authorList>
            <person name="Kim J.K."/>
            <person name="Choi T.E."/>
            <person name="Liu Q.M."/>
            <person name="Park H.Y."/>
            <person name="Yi T.H."/>
            <person name="Yoon M.H."/>
            <person name="Kim S.C."/>
            <person name="Im W.T."/>
        </authorList>
    </citation>
    <scope>NUCLEOTIDE SEQUENCE [LARGE SCALE GENOMIC DNA]</scope>
    <source>
        <strain evidence="3 4">KHI28</strain>
    </source>
</reference>
<dbReference type="AlphaFoldDB" id="A0A5B8VTP3"/>
<dbReference type="OrthoDB" id="1029065at2"/>